<evidence type="ECO:0000313" key="1">
    <source>
        <dbReference type="EMBL" id="CUP61391.1"/>
    </source>
</evidence>
<sequence>MDTNEESSLYLRYKTSAVFIRKYLSDELVGLYEFRIKDKAPEDVLKNKYLCEISELSDASEISLEDIISYGLYIALSAEPLNQAISSYLAKKRNYKKNWYRPIQEELKGKITPGNPESLRHYAEGVQIAKRYEKKNIDIEECMAETAKIIDEWKKNRTAYLTDFFFCPDKPDYSVARAFLYDITCESLLILQNQFNGSLEGFNMKVPSDFTTKPLSSYRTADIEAKPSITPNKEVVLSSKYTYQDEDDGTNVMDMRYTPLLPADFTVDMEMTEEQLVKKLNNFNIGVNVRELDTMDQAIVTQLFSMISGENIGEPFISCDFRDFVQKVGRRETRPRKSTYDDIASRLQRLKYLGYSYTEYNKETGDIKTQSSIGFINSINIDREQNILTFSPSAEWKNSYITNSYIQIEAESYTRISSYQTRAILMLLQQERLACYSRGMNETTLTIKFFRTHMKLIKVPNSVFIKELTKHLDTLIAEGVVVETYELVHRNTSVRISFKELTKTEIIAYGYSETHQLEDNNNLQ</sequence>
<gene>
    <name evidence="1" type="ORF">ERS852569_00178</name>
</gene>
<dbReference type="Proteomes" id="UP000095762">
    <property type="component" value="Unassembled WGS sequence"/>
</dbReference>
<proteinExistence type="predicted"/>
<accession>A0A174PP82</accession>
<name>A0A174PP82_9FIRM</name>
<organism evidence="1 2">
    <name type="scientific">Blautia obeum</name>
    <dbReference type="NCBI Taxonomy" id="40520"/>
    <lineage>
        <taxon>Bacteria</taxon>
        <taxon>Bacillati</taxon>
        <taxon>Bacillota</taxon>
        <taxon>Clostridia</taxon>
        <taxon>Lachnospirales</taxon>
        <taxon>Lachnospiraceae</taxon>
        <taxon>Blautia</taxon>
    </lineage>
</organism>
<reference evidence="1 2" key="1">
    <citation type="submission" date="2015-09" db="EMBL/GenBank/DDBJ databases">
        <authorList>
            <consortium name="Pathogen Informatics"/>
        </authorList>
    </citation>
    <scope>NUCLEOTIDE SEQUENCE [LARGE SCALE GENOMIC DNA]</scope>
    <source>
        <strain evidence="1 2">2789STDY5834957</strain>
    </source>
</reference>
<dbReference type="EMBL" id="CZBP01000001">
    <property type="protein sequence ID" value="CUP61391.1"/>
    <property type="molecule type" value="Genomic_DNA"/>
</dbReference>
<evidence type="ECO:0000313" key="2">
    <source>
        <dbReference type="Proteomes" id="UP000095762"/>
    </source>
</evidence>
<dbReference type="RefSeq" id="WP_055059213.1">
    <property type="nucleotide sequence ID" value="NZ_CZBP01000001.1"/>
</dbReference>
<dbReference type="AlphaFoldDB" id="A0A174PP82"/>
<protein>
    <submittedName>
        <fullName evidence="1">Uncharacterized protein</fullName>
    </submittedName>
</protein>